<protein>
    <submittedName>
        <fullName evidence="1">Uncharacterized protein</fullName>
    </submittedName>
</protein>
<evidence type="ECO:0000313" key="1">
    <source>
        <dbReference type="EMBL" id="SEH04595.1"/>
    </source>
</evidence>
<dbReference type="EMBL" id="FMSV02000066">
    <property type="protein sequence ID" value="SEH04595.1"/>
    <property type="molecule type" value="Genomic_DNA"/>
</dbReference>
<organism evidence="1 2">
    <name type="scientific">Candidatus Venteria ishoeyi</name>
    <dbReference type="NCBI Taxonomy" id="1899563"/>
    <lineage>
        <taxon>Bacteria</taxon>
        <taxon>Pseudomonadati</taxon>
        <taxon>Pseudomonadota</taxon>
        <taxon>Gammaproteobacteria</taxon>
        <taxon>Thiotrichales</taxon>
        <taxon>Thiotrichaceae</taxon>
        <taxon>Venteria</taxon>
    </lineage>
</organism>
<name>A0A1H6F6H8_9GAMM</name>
<evidence type="ECO:0000313" key="2">
    <source>
        <dbReference type="Proteomes" id="UP000236724"/>
    </source>
</evidence>
<dbReference type="Proteomes" id="UP000236724">
    <property type="component" value="Unassembled WGS sequence"/>
</dbReference>
<accession>A0A1H6F6H8</accession>
<sequence length="83" mass="9550">MLFEQLENTRLAEQMFRRLFVDTPLSQDKEAAPAWAVLAEVIMDSGVRLSSKLRQEWIKKVGGFICSIPIFIDMIIQVRVLLV</sequence>
<dbReference type="AlphaFoldDB" id="A0A1H6F6H8"/>
<reference evidence="1 2" key="1">
    <citation type="submission" date="2016-10" db="EMBL/GenBank/DDBJ databases">
        <authorList>
            <person name="de Groot N.N."/>
        </authorList>
    </citation>
    <scope>NUCLEOTIDE SEQUENCE [LARGE SCALE GENOMIC DNA]</scope>
    <source>
        <strain evidence="1">MBHS1</strain>
    </source>
</reference>
<keyword evidence="2" id="KW-1185">Reference proteome</keyword>
<gene>
    <name evidence="1" type="ORF">MBHS_00444</name>
</gene>
<proteinExistence type="predicted"/>